<feature type="binding site" evidence="9">
    <location>
        <begin position="8"/>
        <end position="10"/>
    </location>
    <ligand>
        <name>substrate</name>
    </ligand>
</feature>
<feature type="active site" description="Proton donor" evidence="8">
    <location>
        <position position="10"/>
    </location>
</feature>
<evidence type="ECO:0000256" key="9">
    <source>
        <dbReference type="PIRSR" id="PIRSR004682-2"/>
    </source>
</evidence>
<gene>
    <name evidence="12" type="ORF">JL102_18035</name>
</gene>
<evidence type="ECO:0000256" key="11">
    <source>
        <dbReference type="PIRSR" id="PIRSR004682-4"/>
    </source>
</evidence>
<feature type="binding site" evidence="11">
    <location>
        <position position="126"/>
    </location>
    <ligand>
        <name>Mg(2+)</name>
        <dbReference type="ChEBI" id="CHEBI:18420"/>
    </ligand>
</feature>
<dbReference type="Gene3D" id="3.40.50.1000">
    <property type="entry name" value="HAD superfamily/HAD-like"/>
    <property type="match status" value="1"/>
</dbReference>
<dbReference type="PANTHER" id="PTHR42891:SF1">
    <property type="entry name" value="D-GLYCERO-BETA-D-MANNO-HEPTOSE-1,7-BISPHOSPHATE 7-PHOSPHATASE"/>
    <property type="match status" value="1"/>
</dbReference>
<dbReference type="GO" id="GO:0016791">
    <property type="term" value="F:phosphatase activity"/>
    <property type="evidence" value="ECO:0007669"/>
    <property type="project" value="InterPro"/>
</dbReference>
<evidence type="ECO:0000256" key="8">
    <source>
        <dbReference type="PIRSR" id="PIRSR004682-1"/>
    </source>
</evidence>
<dbReference type="PIRSF" id="PIRSF004682">
    <property type="entry name" value="GmhB"/>
    <property type="match status" value="1"/>
</dbReference>
<dbReference type="InterPro" id="IPR041492">
    <property type="entry name" value="HAD_2"/>
</dbReference>
<comment type="cofactor">
    <cofactor evidence="11">
        <name>Mg(2+)</name>
        <dbReference type="ChEBI" id="CHEBI:18420"/>
    </cofactor>
</comment>
<dbReference type="InterPro" id="IPR006549">
    <property type="entry name" value="HAD-SF_hydro_IIIA"/>
</dbReference>
<name>A0A937F836_9BACT</name>
<evidence type="ECO:0000256" key="3">
    <source>
        <dbReference type="ARBA" id="ARBA00022723"/>
    </source>
</evidence>
<reference evidence="12" key="1">
    <citation type="submission" date="2021-01" db="EMBL/GenBank/DDBJ databases">
        <title>Fulvivirga kasyanovii gen. nov., sp nov., a novel member of the phylum Bacteroidetes isolated from seawater in a mussel farm.</title>
        <authorList>
            <person name="Zhao L.-H."/>
            <person name="Wang Z.-J."/>
        </authorList>
    </citation>
    <scope>NUCLEOTIDE SEQUENCE</scope>
    <source>
        <strain evidence="12">2943</strain>
    </source>
</reference>
<feature type="binding site" evidence="11">
    <location>
        <position position="8"/>
    </location>
    <ligand>
        <name>Mg(2+)</name>
        <dbReference type="ChEBI" id="CHEBI:18420"/>
    </ligand>
</feature>
<dbReference type="GO" id="GO:0046872">
    <property type="term" value="F:metal ion binding"/>
    <property type="evidence" value="ECO:0007669"/>
    <property type="project" value="UniProtKB-KW"/>
</dbReference>
<dbReference type="EMBL" id="JAESIY010000010">
    <property type="protein sequence ID" value="MBL3658056.1"/>
    <property type="molecule type" value="Genomic_DNA"/>
</dbReference>
<feature type="binding site" evidence="9">
    <location>
        <begin position="51"/>
        <end position="54"/>
    </location>
    <ligand>
        <name>substrate</name>
    </ligand>
</feature>
<proteinExistence type="inferred from homology"/>
<dbReference type="InterPro" id="IPR036412">
    <property type="entry name" value="HAD-like_sf"/>
</dbReference>
<dbReference type="AlphaFoldDB" id="A0A937F836"/>
<dbReference type="EC" id="3.1.3.-" evidence="7"/>
<feature type="binding site" evidence="11">
    <location>
        <position position="10"/>
    </location>
    <ligand>
        <name>Mg(2+)</name>
        <dbReference type="ChEBI" id="CHEBI:18420"/>
    </ligand>
</feature>
<feature type="site" description="Stabilizes the phosphoryl group" evidence="10">
    <location>
        <position position="51"/>
    </location>
</feature>
<feature type="binding site" evidence="9">
    <location>
        <begin position="16"/>
        <end position="20"/>
    </location>
    <ligand>
        <name>substrate</name>
    </ligand>
</feature>
<dbReference type="RefSeq" id="WP_202245848.1">
    <property type="nucleotide sequence ID" value="NZ_JAESIY010000010.1"/>
</dbReference>
<evidence type="ECO:0000256" key="4">
    <source>
        <dbReference type="ARBA" id="ARBA00022801"/>
    </source>
</evidence>
<keyword evidence="5 7" id="KW-0119">Carbohydrate metabolism</keyword>
<evidence type="ECO:0000256" key="2">
    <source>
        <dbReference type="ARBA" id="ARBA00022490"/>
    </source>
</evidence>
<keyword evidence="13" id="KW-1185">Reference proteome</keyword>
<dbReference type="CDD" id="cd07503">
    <property type="entry name" value="HAD_HisB-N"/>
    <property type="match status" value="1"/>
</dbReference>
<evidence type="ECO:0000256" key="10">
    <source>
        <dbReference type="PIRSR" id="PIRSR004682-3"/>
    </source>
</evidence>
<feature type="binding site" evidence="9">
    <location>
        <position position="126"/>
    </location>
    <ligand>
        <name>substrate</name>
    </ligand>
</feature>
<keyword evidence="4 7" id="KW-0378">Hydrolase</keyword>
<keyword evidence="11" id="KW-0460">Magnesium</keyword>
<dbReference type="GO" id="GO:0005975">
    <property type="term" value="P:carbohydrate metabolic process"/>
    <property type="evidence" value="ECO:0007669"/>
    <property type="project" value="InterPro"/>
</dbReference>
<dbReference type="Proteomes" id="UP000659388">
    <property type="component" value="Unassembled WGS sequence"/>
</dbReference>
<protein>
    <recommendedName>
        <fullName evidence="6 7">D,D-heptose 1,7-bisphosphate phosphatase</fullName>
        <ecNumber evidence="7">3.1.3.-</ecNumber>
    </recommendedName>
</protein>
<evidence type="ECO:0000313" key="13">
    <source>
        <dbReference type="Proteomes" id="UP000659388"/>
    </source>
</evidence>
<keyword evidence="3 11" id="KW-0479">Metal-binding</keyword>
<dbReference type="NCBIfam" id="TIGR01656">
    <property type="entry name" value="Histidinol-ppas"/>
    <property type="match status" value="1"/>
</dbReference>
<dbReference type="InterPro" id="IPR023214">
    <property type="entry name" value="HAD_sf"/>
</dbReference>
<organism evidence="12 13">
    <name type="scientific">Fulvivirga sediminis</name>
    <dbReference type="NCBI Taxonomy" id="2803949"/>
    <lineage>
        <taxon>Bacteria</taxon>
        <taxon>Pseudomonadati</taxon>
        <taxon>Bacteroidota</taxon>
        <taxon>Cytophagia</taxon>
        <taxon>Cytophagales</taxon>
        <taxon>Fulvivirgaceae</taxon>
        <taxon>Fulvivirga</taxon>
    </lineage>
</organism>
<feature type="site" description="Stabilizes the phosphoryl group" evidence="10">
    <location>
        <position position="100"/>
    </location>
</feature>
<evidence type="ECO:0000256" key="1">
    <source>
        <dbReference type="ARBA" id="ARBA00004496"/>
    </source>
</evidence>
<evidence type="ECO:0000256" key="5">
    <source>
        <dbReference type="ARBA" id="ARBA00023277"/>
    </source>
</evidence>
<dbReference type="SUPFAM" id="SSF56784">
    <property type="entry name" value="HAD-like"/>
    <property type="match status" value="1"/>
</dbReference>
<sequence>MNKCVFLDRDGVINKDYVDYVYTPEKFEVLPGVKEALVALKKAGYLLVVITNQSGIAKGIYTREQMHECHQLMQKEFDFMIDHIYYAPWHPTVTESLTRKPGTLMFEKAIAKFNIDTDHSWMVGDKERDLVPAKTLGIKTIQVDNDDSRMADFKALNLADALEIIFG</sequence>
<evidence type="ECO:0000256" key="6">
    <source>
        <dbReference type="ARBA" id="ARBA00031828"/>
    </source>
</evidence>
<feature type="binding site" evidence="11">
    <location>
        <position position="125"/>
    </location>
    <ligand>
        <name>Mg(2+)</name>
        <dbReference type="ChEBI" id="CHEBI:18420"/>
    </ligand>
</feature>
<dbReference type="GO" id="GO:0005737">
    <property type="term" value="C:cytoplasm"/>
    <property type="evidence" value="ECO:0007669"/>
    <property type="project" value="UniProtKB-SubCell"/>
</dbReference>
<evidence type="ECO:0000256" key="7">
    <source>
        <dbReference type="PIRNR" id="PIRNR004682"/>
    </source>
</evidence>
<dbReference type="Pfam" id="PF13419">
    <property type="entry name" value="HAD_2"/>
    <property type="match status" value="1"/>
</dbReference>
<dbReference type="NCBIfam" id="TIGR01662">
    <property type="entry name" value="HAD-SF-IIIA"/>
    <property type="match status" value="1"/>
</dbReference>
<comment type="caution">
    <text evidence="12">The sequence shown here is derived from an EMBL/GenBank/DDBJ whole genome shotgun (WGS) entry which is preliminary data.</text>
</comment>
<feature type="active site" description="Nucleophile" evidence="8">
    <location>
        <position position="8"/>
    </location>
</feature>
<comment type="similarity">
    <text evidence="7">Belongs to the gmhB family.</text>
</comment>
<feature type="binding site" evidence="9">
    <location>
        <begin position="99"/>
        <end position="100"/>
    </location>
    <ligand>
        <name>substrate</name>
    </ligand>
</feature>
<dbReference type="InterPro" id="IPR004446">
    <property type="entry name" value="Heptose_bisP_phosphatase"/>
</dbReference>
<keyword evidence="2 7" id="KW-0963">Cytoplasm</keyword>
<comment type="subcellular location">
    <subcellularLocation>
        <location evidence="1 7">Cytoplasm</location>
    </subcellularLocation>
</comment>
<dbReference type="PANTHER" id="PTHR42891">
    <property type="entry name" value="D-GLYCERO-BETA-D-MANNO-HEPTOSE-1,7-BISPHOSPHATE 7-PHOSPHATASE"/>
    <property type="match status" value="1"/>
</dbReference>
<dbReference type="InterPro" id="IPR006543">
    <property type="entry name" value="Histidinol-phos"/>
</dbReference>
<feature type="site" description="Contributes to substrate recognition" evidence="10">
    <location>
        <position position="99"/>
    </location>
</feature>
<accession>A0A937F836</accession>
<evidence type="ECO:0000313" key="12">
    <source>
        <dbReference type="EMBL" id="MBL3658056.1"/>
    </source>
</evidence>